<keyword evidence="3" id="KW-1185">Reference proteome</keyword>
<dbReference type="Pfam" id="PF26563">
    <property type="entry name" value="Rv3660c_N"/>
    <property type="match status" value="1"/>
</dbReference>
<comment type="caution">
    <text evidence="2">The sequence shown here is derived from an EMBL/GenBank/DDBJ whole genome shotgun (WGS) entry which is preliminary data.</text>
</comment>
<proteinExistence type="predicted"/>
<evidence type="ECO:0000313" key="2">
    <source>
        <dbReference type="EMBL" id="MDO3640201.1"/>
    </source>
</evidence>
<sequence>MLGTVTTTTGVLALLSDPSLRDDVDRVAAAAGVTVVHAGEPSGRKAWAAAAAVLL</sequence>
<dbReference type="Proteomes" id="UP001168823">
    <property type="component" value="Unassembled WGS sequence"/>
</dbReference>
<gene>
    <name evidence="2" type="ORF">Q2100_30960</name>
</gene>
<dbReference type="EMBL" id="JAUMSQ010000495">
    <property type="protein sequence ID" value="MDO3640201.1"/>
    <property type="molecule type" value="Genomic_DNA"/>
</dbReference>
<name>A0ABT8UQY0_9MYCO</name>
<accession>A0ABT8UQY0</accession>
<dbReference type="InterPro" id="IPR059050">
    <property type="entry name" value="Rv3660c_N"/>
</dbReference>
<reference evidence="2" key="1">
    <citation type="submission" date="2023-07" db="EMBL/GenBank/DDBJ databases">
        <title>Mycolicibacterium sp. nov., a novel bacterial species.</title>
        <authorList>
            <person name="Cao Y."/>
        </authorList>
    </citation>
    <scope>NUCLEOTIDE SEQUENCE</scope>
    <source>
        <strain evidence="2">KC 300</strain>
    </source>
</reference>
<evidence type="ECO:0000313" key="3">
    <source>
        <dbReference type="Proteomes" id="UP001168823"/>
    </source>
</evidence>
<evidence type="ECO:0000259" key="1">
    <source>
        <dbReference type="Pfam" id="PF26563"/>
    </source>
</evidence>
<feature type="non-terminal residue" evidence="2">
    <location>
        <position position="55"/>
    </location>
</feature>
<protein>
    <submittedName>
        <fullName evidence="2">AAA family ATPase</fullName>
    </submittedName>
</protein>
<organism evidence="2 3">
    <name type="scientific">Mycolicibacterium arseniciresistens</name>
    <dbReference type="NCBI Taxonomy" id="3062257"/>
    <lineage>
        <taxon>Bacteria</taxon>
        <taxon>Bacillati</taxon>
        <taxon>Actinomycetota</taxon>
        <taxon>Actinomycetes</taxon>
        <taxon>Mycobacteriales</taxon>
        <taxon>Mycobacteriaceae</taxon>
        <taxon>Mycolicibacterium</taxon>
    </lineage>
</organism>
<feature type="domain" description="Rv3660c-like CheY-like N-terminal" evidence="1">
    <location>
        <begin position="15"/>
        <end position="55"/>
    </location>
</feature>